<accession>A0A9W9QHG6</accession>
<feature type="signal peptide" evidence="1">
    <location>
        <begin position="1"/>
        <end position="21"/>
    </location>
</feature>
<protein>
    <submittedName>
        <fullName evidence="2">Uncharacterized protein</fullName>
    </submittedName>
</protein>
<gene>
    <name evidence="2" type="ORF">N7452_007234</name>
</gene>
<reference evidence="2" key="1">
    <citation type="submission" date="2022-12" db="EMBL/GenBank/DDBJ databases">
        <authorList>
            <person name="Petersen C."/>
        </authorList>
    </citation>
    <scope>NUCLEOTIDE SEQUENCE</scope>
    <source>
        <strain evidence="2">IBT 35673</strain>
    </source>
</reference>
<comment type="caution">
    <text evidence="2">The sequence shown here is derived from an EMBL/GenBank/DDBJ whole genome shotgun (WGS) entry which is preliminary data.</text>
</comment>
<organism evidence="2 3">
    <name type="scientific">Penicillium brevicompactum</name>
    <dbReference type="NCBI Taxonomy" id="5074"/>
    <lineage>
        <taxon>Eukaryota</taxon>
        <taxon>Fungi</taxon>
        <taxon>Dikarya</taxon>
        <taxon>Ascomycota</taxon>
        <taxon>Pezizomycotina</taxon>
        <taxon>Eurotiomycetes</taxon>
        <taxon>Eurotiomycetidae</taxon>
        <taxon>Eurotiales</taxon>
        <taxon>Aspergillaceae</taxon>
        <taxon>Penicillium</taxon>
    </lineage>
</organism>
<evidence type="ECO:0000313" key="3">
    <source>
        <dbReference type="Proteomes" id="UP001147695"/>
    </source>
</evidence>
<dbReference type="AlphaFoldDB" id="A0A9W9QHG6"/>
<feature type="chain" id="PRO_5040896697" evidence="1">
    <location>
        <begin position="22"/>
        <end position="158"/>
    </location>
</feature>
<evidence type="ECO:0000256" key="1">
    <source>
        <dbReference type="SAM" id="SignalP"/>
    </source>
</evidence>
<dbReference type="Proteomes" id="UP001147695">
    <property type="component" value="Unassembled WGS sequence"/>
</dbReference>
<evidence type="ECO:0000313" key="2">
    <source>
        <dbReference type="EMBL" id="KAJ5334831.1"/>
    </source>
</evidence>
<dbReference type="EMBL" id="JAPZBQ010000004">
    <property type="protein sequence ID" value="KAJ5334831.1"/>
    <property type="molecule type" value="Genomic_DNA"/>
</dbReference>
<name>A0A9W9QHG6_PENBR</name>
<reference evidence="2" key="2">
    <citation type="journal article" date="2023" name="IMA Fungus">
        <title>Comparative genomic study of the Penicillium genus elucidates a diverse pangenome and 15 lateral gene transfer events.</title>
        <authorList>
            <person name="Petersen C."/>
            <person name="Sorensen T."/>
            <person name="Nielsen M.R."/>
            <person name="Sondergaard T.E."/>
            <person name="Sorensen J.L."/>
            <person name="Fitzpatrick D.A."/>
            <person name="Frisvad J.C."/>
            <person name="Nielsen K.L."/>
        </authorList>
    </citation>
    <scope>NUCLEOTIDE SEQUENCE</scope>
    <source>
        <strain evidence="2">IBT 35673</strain>
    </source>
</reference>
<proteinExistence type="predicted"/>
<sequence>MQLSFQICLGVLAALSTSANGLIFRDRITQDVQGTVSTLLHGAQGQDEVKFNVDAHGPKFNGWEFDTEGQPDTDAVIRPINSTATLVCKEGSICNLDLNGDEQQVFRLAKVNESTFSFQDTMSSLYVSRTADLSLELSDSVTDASYFTLNKITNSEKR</sequence>
<keyword evidence="1" id="KW-0732">Signal</keyword>